<name>A0A7G5BVR7_9BACL</name>
<dbReference type="GO" id="GO:0005975">
    <property type="term" value="P:carbohydrate metabolic process"/>
    <property type="evidence" value="ECO:0007669"/>
    <property type="project" value="InterPro"/>
</dbReference>
<keyword evidence="3" id="KW-0326">Glycosidase</keyword>
<dbReference type="AlphaFoldDB" id="A0A7G5BVR7"/>
<evidence type="ECO:0000256" key="3">
    <source>
        <dbReference type="ARBA" id="ARBA00023295"/>
    </source>
</evidence>
<keyword evidence="5" id="KW-0732">Signal</keyword>
<dbReference type="Pfam" id="PF03422">
    <property type="entry name" value="CBM_6"/>
    <property type="match status" value="1"/>
</dbReference>
<feature type="chain" id="PRO_5039038560" evidence="5">
    <location>
        <begin position="25"/>
        <end position="830"/>
    </location>
</feature>
<dbReference type="CDD" id="cd04080">
    <property type="entry name" value="CBM6_cellulase-like"/>
    <property type="match status" value="1"/>
</dbReference>
<dbReference type="PROSITE" id="PS51257">
    <property type="entry name" value="PROKAR_LIPOPROTEIN"/>
    <property type="match status" value="1"/>
</dbReference>
<keyword evidence="8" id="KW-1185">Reference proteome</keyword>
<feature type="signal peptide" evidence="5">
    <location>
        <begin position="1"/>
        <end position="24"/>
    </location>
</feature>
<evidence type="ECO:0000256" key="4">
    <source>
        <dbReference type="PIRSR" id="PIRSR606710-2"/>
    </source>
</evidence>
<evidence type="ECO:0000256" key="1">
    <source>
        <dbReference type="ARBA" id="ARBA00009865"/>
    </source>
</evidence>
<organism evidence="7 8">
    <name type="scientific">Cohnella cholangitidis</name>
    <dbReference type="NCBI Taxonomy" id="2598458"/>
    <lineage>
        <taxon>Bacteria</taxon>
        <taxon>Bacillati</taxon>
        <taxon>Bacillota</taxon>
        <taxon>Bacilli</taxon>
        <taxon>Bacillales</taxon>
        <taxon>Paenibacillaceae</taxon>
        <taxon>Cohnella</taxon>
    </lineage>
</organism>
<feature type="site" description="Important for catalytic activity, responsible for pKa modulation of the active site Glu and correct orientation of both the proton donor and substrate" evidence="4">
    <location>
        <position position="152"/>
    </location>
</feature>
<dbReference type="Pfam" id="PF04616">
    <property type="entry name" value="Glyco_hydro_43"/>
    <property type="match status" value="1"/>
</dbReference>
<evidence type="ECO:0000256" key="2">
    <source>
        <dbReference type="ARBA" id="ARBA00022801"/>
    </source>
</evidence>
<dbReference type="InterPro" id="IPR005084">
    <property type="entry name" value="CBM6"/>
</dbReference>
<accession>A0A7G5BVR7</accession>
<dbReference type="GO" id="GO:0030246">
    <property type="term" value="F:carbohydrate binding"/>
    <property type="evidence" value="ECO:0007669"/>
    <property type="project" value="InterPro"/>
</dbReference>
<evidence type="ECO:0000313" key="7">
    <source>
        <dbReference type="EMBL" id="QMV41051.1"/>
    </source>
</evidence>
<keyword evidence="2 7" id="KW-0378">Hydrolase</keyword>
<dbReference type="PANTHER" id="PTHR42812">
    <property type="entry name" value="BETA-XYLOSIDASE"/>
    <property type="match status" value="1"/>
</dbReference>
<dbReference type="SUPFAM" id="SSF49785">
    <property type="entry name" value="Galactose-binding domain-like"/>
    <property type="match status" value="1"/>
</dbReference>
<dbReference type="InterPro" id="IPR023296">
    <property type="entry name" value="Glyco_hydro_beta-prop_sf"/>
</dbReference>
<dbReference type="EMBL" id="CP041969">
    <property type="protein sequence ID" value="QMV41051.1"/>
    <property type="molecule type" value="Genomic_DNA"/>
</dbReference>
<comment type="similarity">
    <text evidence="1">Belongs to the glycosyl hydrolase 43 family.</text>
</comment>
<dbReference type="GO" id="GO:0004553">
    <property type="term" value="F:hydrolase activity, hydrolyzing O-glycosyl compounds"/>
    <property type="evidence" value="ECO:0007669"/>
    <property type="project" value="InterPro"/>
</dbReference>
<dbReference type="SUPFAM" id="SSF75005">
    <property type="entry name" value="Arabinanase/levansucrase/invertase"/>
    <property type="match status" value="1"/>
</dbReference>
<dbReference type="InterPro" id="IPR051795">
    <property type="entry name" value="Glycosyl_Hydrlase_43"/>
</dbReference>
<dbReference type="Gene3D" id="2.60.120.260">
    <property type="entry name" value="Galactose-binding domain-like"/>
    <property type="match status" value="1"/>
</dbReference>
<evidence type="ECO:0000313" key="8">
    <source>
        <dbReference type="Proteomes" id="UP000515679"/>
    </source>
</evidence>
<protein>
    <submittedName>
        <fullName evidence="7">Family 43 glycosylhydrolase</fullName>
    </submittedName>
</protein>
<dbReference type="Gene3D" id="2.115.10.20">
    <property type="entry name" value="Glycosyl hydrolase domain, family 43"/>
    <property type="match status" value="1"/>
</dbReference>
<dbReference type="CDD" id="cd08991">
    <property type="entry name" value="GH43_HoAraf43-like"/>
    <property type="match status" value="1"/>
</dbReference>
<dbReference type="Gene3D" id="2.60.120.560">
    <property type="entry name" value="Exo-inulinase, domain 1"/>
    <property type="match status" value="2"/>
</dbReference>
<dbReference type="InterPro" id="IPR006710">
    <property type="entry name" value="Glyco_hydro_43"/>
</dbReference>
<sequence length="830" mass="90916">MMNGRTRKSIGALLALMMILTGLAGCTPTTKEEKSDVFWTNPISLPDEWEQYGLGDPYVFSFNGSYYLYVSTRDTDAGIKVWSSTDLVKWEYRGVCTDDPVTMAAYAPEVIYWNGLFYMYTSPAGAGHYVLTSESPTGPFELATGNIGKSIDGSIFVDDDGQWYFYHAGPYGIEAAKMSDPLTFEESMPTEAFMGGWTEGPAVWKRNGHYYMTLTGNHVFSNAYRVDAAMSSSPLTGFKGASGNPALIRTEGKTVGLGHNSVVRGPDLDTQYMIYHNLEGPGIVGPLRHMNMDAIVWNGDRMSVLGPTSDSQPAPALPDFSDRFDREKLGSNWDKSKSGKWEIDPKEGLRLTAASGERAIAVSKEETKKDYTAEYHIKMDSLGEEQAKVGAVFSYKNEDNYGLATLNKKTNVLETRLIVDGVAGESQVAELPAGYDLTKWHLLRVEKAGSTFALYVDGMQKQKFESSLGGGKIGYASEGTDASFGYIAYSNKVNGSGAWDIYKPMPGTVQGVHYESGADGEAFRDKESLYRSGGVEIREDGEGGYAITNMEAGEWVDYRVNVSEASETGTYDIHFRVAGKSGTKFRLRNGETDMTGEIEIPADVKANEWINLMKESVKAEAGTSAWRLEVIAGKLELSSFTLSPHEDVVSASDDFEDGNDFGWTRYEGMWGVSKGALKASSAQAAKSVFGQHRWTDYTAEADIVLKDGKGNAGILVRVNNPANGMERNQNREDFVQGYYAYLDSEGVHLAKHNYDTLNLKYVAIKRPAGIAERLKVRVRGAVIEVYLGSGTEPVIVYEDRSASPYMQGGMGLKSVGESAYFDNVAVSPIS</sequence>
<dbReference type="Proteomes" id="UP000515679">
    <property type="component" value="Chromosome"/>
</dbReference>
<dbReference type="PANTHER" id="PTHR42812:SF14">
    <property type="entry name" value="SECRETED PROTEIN"/>
    <property type="match status" value="1"/>
</dbReference>
<dbReference type="KEGG" id="cchl:FPL14_07500"/>
<dbReference type="RefSeq" id="WP_182302411.1">
    <property type="nucleotide sequence ID" value="NZ_CP041969.1"/>
</dbReference>
<evidence type="ECO:0000256" key="5">
    <source>
        <dbReference type="SAM" id="SignalP"/>
    </source>
</evidence>
<proteinExistence type="inferred from homology"/>
<reference evidence="7 8" key="1">
    <citation type="submission" date="2019-07" db="EMBL/GenBank/DDBJ databases">
        <authorList>
            <person name="Kim J.K."/>
            <person name="Cheong H.-M."/>
            <person name="Choi Y."/>
            <person name="Hwang K.J."/>
            <person name="Lee S."/>
            <person name="Choi C."/>
        </authorList>
    </citation>
    <scope>NUCLEOTIDE SEQUENCE [LARGE SCALE GENOMIC DNA]</scope>
    <source>
        <strain evidence="7 8">KS 22</strain>
    </source>
</reference>
<dbReference type="InterPro" id="IPR008979">
    <property type="entry name" value="Galactose-bd-like_sf"/>
</dbReference>
<feature type="domain" description="CBM6" evidence="6">
    <location>
        <begin position="529"/>
        <end position="640"/>
    </location>
</feature>
<gene>
    <name evidence="7" type="ORF">FPL14_07500</name>
</gene>
<evidence type="ECO:0000259" key="6">
    <source>
        <dbReference type="Pfam" id="PF03422"/>
    </source>
</evidence>